<evidence type="ECO:0000256" key="8">
    <source>
        <dbReference type="ARBA" id="ARBA00012016"/>
    </source>
</evidence>
<evidence type="ECO:0000256" key="1">
    <source>
        <dbReference type="ARBA" id="ARBA00000312"/>
    </source>
</evidence>
<feature type="binding site" evidence="19">
    <location>
        <position position="87"/>
    </location>
    <ligand>
        <name>GTP</name>
        <dbReference type="ChEBI" id="CHEBI:37565"/>
    </ligand>
</feature>
<dbReference type="Proteomes" id="UP000019141">
    <property type="component" value="Unassembled WGS sequence"/>
</dbReference>
<organism evidence="20 21">
    <name type="scientific">Entotheonella factor</name>
    <dbReference type="NCBI Taxonomy" id="1429438"/>
    <lineage>
        <taxon>Bacteria</taxon>
        <taxon>Pseudomonadati</taxon>
        <taxon>Nitrospinota/Tectimicrobiota group</taxon>
        <taxon>Candidatus Tectimicrobiota</taxon>
        <taxon>Candidatus Entotheonellia</taxon>
        <taxon>Candidatus Entotheonellales</taxon>
        <taxon>Candidatus Entotheonellaceae</taxon>
        <taxon>Candidatus Entotheonella</taxon>
    </lineage>
</organism>
<dbReference type="GO" id="GO:0008820">
    <property type="term" value="F:cobinamide phosphate guanylyltransferase activity"/>
    <property type="evidence" value="ECO:0007669"/>
    <property type="project" value="UniProtKB-EC"/>
</dbReference>
<proteinExistence type="inferred from homology"/>
<comment type="caution">
    <text evidence="20">The sequence shown here is derived from an EMBL/GenBank/DDBJ whole genome shotgun (WGS) entry which is preliminary data.</text>
</comment>
<evidence type="ECO:0000313" key="20">
    <source>
        <dbReference type="EMBL" id="ETW95553.1"/>
    </source>
</evidence>
<feature type="binding site" evidence="19">
    <location>
        <position position="66"/>
    </location>
    <ligand>
        <name>GTP</name>
        <dbReference type="ChEBI" id="CHEBI:37565"/>
    </ligand>
</feature>
<dbReference type="PIRSF" id="PIRSF006135">
    <property type="entry name" value="CobU"/>
    <property type="match status" value="1"/>
</dbReference>
<evidence type="ECO:0000256" key="10">
    <source>
        <dbReference type="ARBA" id="ARBA00022573"/>
    </source>
</evidence>
<evidence type="ECO:0000256" key="4">
    <source>
        <dbReference type="ARBA" id="ARBA00003889"/>
    </source>
</evidence>
<keyword evidence="13" id="KW-0418">Kinase</keyword>
<keyword evidence="15 19" id="KW-0342">GTP-binding</keyword>
<evidence type="ECO:0000256" key="6">
    <source>
        <dbReference type="ARBA" id="ARBA00005159"/>
    </source>
</evidence>
<dbReference type="GO" id="GO:0009236">
    <property type="term" value="P:cobalamin biosynthetic process"/>
    <property type="evidence" value="ECO:0007669"/>
    <property type="project" value="UniProtKB-UniPathway"/>
</dbReference>
<feature type="active site" description="GMP-histidine intermediate" evidence="18">
    <location>
        <position position="54"/>
    </location>
</feature>
<dbReference type="EC" id="2.7.7.62" evidence="9"/>
<dbReference type="EMBL" id="AZHW01000903">
    <property type="protein sequence ID" value="ETW95553.1"/>
    <property type="molecule type" value="Genomic_DNA"/>
</dbReference>
<evidence type="ECO:0000256" key="11">
    <source>
        <dbReference type="ARBA" id="ARBA00022679"/>
    </source>
</evidence>
<dbReference type="Gene3D" id="3.40.50.300">
    <property type="entry name" value="P-loop containing nucleotide triphosphate hydrolases"/>
    <property type="match status" value="1"/>
</dbReference>
<accession>W4LBS9</accession>
<dbReference type="SUPFAM" id="SSF52540">
    <property type="entry name" value="P-loop containing nucleoside triphosphate hydrolases"/>
    <property type="match status" value="1"/>
</dbReference>
<dbReference type="InterPro" id="IPR003203">
    <property type="entry name" value="CobU/CobP"/>
</dbReference>
<evidence type="ECO:0000256" key="2">
    <source>
        <dbReference type="ARBA" id="ARBA00000711"/>
    </source>
</evidence>
<comment type="similarity">
    <text evidence="7">Belongs to the CobU/CobP family.</text>
</comment>
<evidence type="ECO:0000256" key="7">
    <source>
        <dbReference type="ARBA" id="ARBA00007490"/>
    </source>
</evidence>
<evidence type="ECO:0000256" key="19">
    <source>
        <dbReference type="PIRSR" id="PIRSR006135-2"/>
    </source>
</evidence>
<dbReference type="PATRIC" id="fig|1429438.4.peg.5735"/>
<evidence type="ECO:0000256" key="12">
    <source>
        <dbReference type="ARBA" id="ARBA00022741"/>
    </source>
</evidence>
<evidence type="ECO:0000256" key="15">
    <source>
        <dbReference type="ARBA" id="ARBA00023134"/>
    </source>
</evidence>
<evidence type="ECO:0000256" key="3">
    <source>
        <dbReference type="ARBA" id="ARBA00001522"/>
    </source>
</evidence>
<dbReference type="Pfam" id="PF02283">
    <property type="entry name" value="CobU"/>
    <property type="match status" value="1"/>
</dbReference>
<dbReference type="HOGENOM" id="CLU_094161_0_1_7"/>
<evidence type="ECO:0000256" key="17">
    <source>
        <dbReference type="ARBA" id="ARBA00030571"/>
    </source>
</evidence>
<comment type="pathway">
    <text evidence="5">Cofactor biosynthesis; adenosylcobalamin biosynthesis; adenosylcobalamin from cob(II)yrinate a,c-diamide: step 6/7.</text>
</comment>
<feature type="binding site" evidence="19">
    <location>
        <begin position="38"/>
        <end position="40"/>
    </location>
    <ligand>
        <name>GTP</name>
        <dbReference type="ChEBI" id="CHEBI:37565"/>
    </ligand>
</feature>
<keyword evidence="10" id="KW-0169">Cobalamin biosynthesis</keyword>
<dbReference type="PANTHER" id="PTHR34848:SF1">
    <property type="entry name" value="BIFUNCTIONAL ADENOSYLCOBALAMIN BIOSYNTHESIS PROTEIN COBU"/>
    <property type="match status" value="1"/>
</dbReference>
<evidence type="ECO:0000256" key="16">
    <source>
        <dbReference type="ARBA" id="ARBA00029570"/>
    </source>
</evidence>
<comment type="pathway">
    <text evidence="6">Cofactor biosynthesis; adenosylcobalamin biosynthesis; adenosylcobalamin from cob(II)yrinate a,c-diamide: step 5/7.</text>
</comment>
<dbReference type="GO" id="GO:0005525">
    <property type="term" value="F:GTP binding"/>
    <property type="evidence" value="ECO:0007669"/>
    <property type="project" value="UniProtKB-KW"/>
</dbReference>
<dbReference type="InterPro" id="IPR027417">
    <property type="entry name" value="P-loop_NTPase"/>
</dbReference>
<evidence type="ECO:0000256" key="18">
    <source>
        <dbReference type="PIRSR" id="PIRSR006135-1"/>
    </source>
</evidence>
<evidence type="ECO:0000256" key="5">
    <source>
        <dbReference type="ARBA" id="ARBA00004692"/>
    </source>
</evidence>
<reference evidence="20 21" key="1">
    <citation type="journal article" date="2014" name="Nature">
        <title>An environmental bacterial taxon with a large and distinct metabolic repertoire.</title>
        <authorList>
            <person name="Wilson M.C."/>
            <person name="Mori T."/>
            <person name="Ruckert C."/>
            <person name="Uria A.R."/>
            <person name="Helf M.J."/>
            <person name="Takada K."/>
            <person name="Gernert C."/>
            <person name="Steffens U.A."/>
            <person name="Heycke N."/>
            <person name="Schmitt S."/>
            <person name="Rinke C."/>
            <person name="Helfrich E.J."/>
            <person name="Brachmann A.O."/>
            <person name="Gurgui C."/>
            <person name="Wakimoto T."/>
            <person name="Kracht M."/>
            <person name="Crusemann M."/>
            <person name="Hentschel U."/>
            <person name="Abe I."/>
            <person name="Matsunaga S."/>
            <person name="Kalinowski J."/>
            <person name="Takeyama H."/>
            <person name="Piel J."/>
        </authorList>
    </citation>
    <scope>NUCLEOTIDE SEQUENCE [LARGE SCALE GENOMIC DNA]</scope>
    <source>
        <strain evidence="21">TSY1</strain>
    </source>
</reference>
<keyword evidence="21" id="KW-1185">Reference proteome</keyword>
<sequence length="190" mass="20155">MDALDHKLTLILGGARSGKSTYAETLAAQYPGSVLYVATAQAWDEDMASRIAAHQAQRPSHWRTLEAPVHVGQAILEAPPADVILIDCLTLLASNVIAPLDTSDQAVADQALQVEIDALCEAFTGTVTTAHWIIVSNEVGLGIVPAYPLGRVYRDALGRANQRLAALADCVLFMVAGLPLTVKSSQVKLS</sequence>
<evidence type="ECO:0000256" key="9">
    <source>
        <dbReference type="ARBA" id="ARBA00012523"/>
    </source>
</evidence>
<dbReference type="EC" id="2.7.1.156" evidence="8"/>
<comment type="catalytic activity">
    <reaction evidence="1">
        <text>adenosylcob(III)inamide + ATP = adenosylcob(III)inamide phosphate + ADP + H(+)</text>
        <dbReference type="Rhea" id="RHEA:15769"/>
        <dbReference type="ChEBI" id="CHEBI:2480"/>
        <dbReference type="ChEBI" id="CHEBI:15378"/>
        <dbReference type="ChEBI" id="CHEBI:30616"/>
        <dbReference type="ChEBI" id="CHEBI:58502"/>
        <dbReference type="ChEBI" id="CHEBI:456216"/>
        <dbReference type="EC" id="2.7.1.156"/>
    </reaction>
</comment>
<dbReference type="AlphaFoldDB" id="W4LBS9"/>
<dbReference type="CDD" id="cd00544">
    <property type="entry name" value="CobU"/>
    <property type="match status" value="1"/>
</dbReference>
<comment type="function">
    <text evidence="4">Catalyzes ATP-dependent phosphorylation of adenosylcobinamide and addition of GMP to adenosylcobinamide phosphate.</text>
</comment>
<evidence type="ECO:0000313" key="21">
    <source>
        <dbReference type="Proteomes" id="UP000019141"/>
    </source>
</evidence>
<keyword evidence="11" id="KW-0808">Transferase</keyword>
<comment type="catalytic activity">
    <reaction evidence="3">
        <text>adenosylcob(III)inamide + GTP = adenosylcob(III)inamide phosphate + GDP + H(+)</text>
        <dbReference type="Rhea" id="RHEA:15765"/>
        <dbReference type="ChEBI" id="CHEBI:2480"/>
        <dbReference type="ChEBI" id="CHEBI:15378"/>
        <dbReference type="ChEBI" id="CHEBI:37565"/>
        <dbReference type="ChEBI" id="CHEBI:58189"/>
        <dbReference type="ChEBI" id="CHEBI:58502"/>
        <dbReference type="EC" id="2.7.1.156"/>
    </reaction>
</comment>
<keyword evidence="12 19" id="KW-0547">Nucleotide-binding</keyword>
<dbReference type="GO" id="GO:0005524">
    <property type="term" value="F:ATP binding"/>
    <property type="evidence" value="ECO:0007669"/>
    <property type="project" value="UniProtKB-KW"/>
</dbReference>
<dbReference type="NCBIfam" id="NF004469">
    <property type="entry name" value="PRK05800.1"/>
    <property type="match status" value="1"/>
</dbReference>
<dbReference type="GO" id="GO:0043752">
    <property type="term" value="F:adenosylcobinamide kinase activity"/>
    <property type="evidence" value="ECO:0007669"/>
    <property type="project" value="UniProtKB-EC"/>
</dbReference>
<evidence type="ECO:0000256" key="13">
    <source>
        <dbReference type="ARBA" id="ARBA00022777"/>
    </source>
</evidence>
<dbReference type="PANTHER" id="PTHR34848">
    <property type="match status" value="1"/>
</dbReference>
<name>W4LBS9_ENTF1</name>
<comment type="catalytic activity">
    <reaction evidence="2">
        <text>adenosylcob(III)inamide phosphate + GTP + H(+) = adenosylcob(III)inamide-GDP + diphosphate</text>
        <dbReference type="Rhea" id="RHEA:22712"/>
        <dbReference type="ChEBI" id="CHEBI:15378"/>
        <dbReference type="ChEBI" id="CHEBI:33019"/>
        <dbReference type="ChEBI" id="CHEBI:37565"/>
        <dbReference type="ChEBI" id="CHEBI:58502"/>
        <dbReference type="ChEBI" id="CHEBI:60487"/>
        <dbReference type="EC" id="2.7.7.62"/>
    </reaction>
</comment>
<gene>
    <name evidence="20" type="ORF">ETSY1_30115</name>
</gene>
<keyword evidence="14" id="KW-0067">ATP-binding</keyword>
<evidence type="ECO:0000256" key="14">
    <source>
        <dbReference type="ARBA" id="ARBA00022840"/>
    </source>
</evidence>
<dbReference type="UniPathway" id="UPA00148">
    <property type="reaction ID" value="UER00236"/>
</dbReference>
<feature type="binding site" evidence="19">
    <location>
        <begin position="13"/>
        <end position="20"/>
    </location>
    <ligand>
        <name>GTP</name>
        <dbReference type="ChEBI" id="CHEBI:37565"/>
    </ligand>
</feature>
<protein>
    <recommendedName>
        <fullName evidence="16">Adenosylcobinamide kinase</fullName>
        <ecNumber evidence="8">2.7.1.156</ecNumber>
        <ecNumber evidence="9">2.7.7.62</ecNumber>
    </recommendedName>
    <alternativeName>
        <fullName evidence="17">Adenosylcobinamide-phosphate guanylyltransferase</fullName>
    </alternativeName>
</protein>